<evidence type="ECO:0000313" key="2">
    <source>
        <dbReference type="EMBL" id="KAJ4471739.1"/>
    </source>
</evidence>
<dbReference type="AlphaFoldDB" id="A0A9W9DI51"/>
<gene>
    <name evidence="2" type="ORF">C8J55DRAFT_563418</name>
</gene>
<proteinExistence type="predicted"/>
<feature type="region of interest" description="Disordered" evidence="1">
    <location>
        <begin position="143"/>
        <end position="195"/>
    </location>
</feature>
<feature type="compositionally biased region" description="Polar residues" evidence="1">
    <location>
        <begin position="149"/>
        <end position="179"/>
    </location>
</feature>
<evidence type="ECO:0000313" key="3">
    <source>
        <dbReference type="Proteomes" id="UP001150238"/>
    </source>
</evidence>
<name>A0A9W9DI51_9AGAR</name>
<organism evidence="2 3">
    <name type="scientific">Lentinula lateritia</name>
    <dbReference type="NCBI Taxonomy" id="40482"/>
    <lineage>
        <taxon>Eukaryota</taxon>
        <taxon>Fungi</taxon>
        <taxon>Dikarya</taxon>
        <taxon>Basidiomycota</taxon>
        <taxon>Agaricomycotina</taxon>
        <taxon>Agaricomycetes</taxon>
        <taxon>Agaricomycetidae</taxon>
        <taxon>Agaricales</taxon>
        <taxon>Marasmiineae</taxon>
        <taxon>Omphalotaceae</taxon>
        <taxon>Lentinula</taxon>
    </lineage>
</organism>
<evidence type="ECO:0000256" key="1">
    <source>
        <dbReference type="SAM" id="MobiDB-lite"/>
    </source>
</evidence>
<dbReference type="EMBL" id="JANVFS010000028">
    <property type="protein sequence ID" value="KAJ4471739.1"/>
    <property type="molecule type" value="Genomic_DNA"/>
</dbReference>
<protein>
    <submittedName>
        <fullName evidence="2">Uncharacterized protein</fullName>
    </submittedName>
</protein>
<dbReference type="Proteomes" id="UP001150238">
    <property type="component" value="Unassembled WGS sequence"/>
</dbReference>
<reference evidence="2" key="1">
    <citation type="submission" date="2022-08" db="EMBL/GenBank/DDBJ databases">
        <authorList>
            <consortium name="DOE Joint Genome Institute"/>
            <person name="Min B."/>
            <person name="Riley R."/>
            <person name="Sierra-Patev S."/>
            <person name="Naranjo-Ortiz M."/>
            <person name="Looney B."/>
            <person name="Konkel Z."/>
            <person name="Slot J.C."/>
            <person name="Sakamoto Y."/>
            <person name="Steenwyk J.L."/>
            <person name="Rokas A."/>
            <person name="Carro J."/>
            <person name="Camarero S."/>
            <person name="Ferreira P."/>
            <person name="Molpeceres G."/>
            <person name="Ruiz-Duenas F.J."/>
            <person name="Serrano A."/>
            <person name="Henrissat B."/>
            <person name="Drula E."/>
            <person name="Hughes K.W."/>
            <person name="Mata J.L."/>
            <person name="Ishikawa N.K."/>
            <person name="Vargas-Isla R."/>
            <person name="Ushijima S."/>
            <person name="Smith C.A."/>
            <person name="Ahrendt S."/>
            <person name="Andreopoulos W."/>
            <person name="He G."/>
            <person name="Labutti K."/>
            <person name="Lipzen A."/>
            <person name="Ng V."/>
            <person name="Sandor L."/>
            <person name="Barry K."/>
            <person name="Martinez A.T."/>
            <person name="Xiao Y."/>
            <person name="Gibbons J.G."/>
            <person name="Terashima K."/>
            <person name="Hibbett D.S."/>
            <person name="Grigoriev I.V."/>
        </authorList>
    </citation>
    <scope>NUCLEOTIDE SEQUENCE</scope>
    <source>
        <strain evidence="2">Sp2 HRB7682 ss15</strain>
    </source>
</reference>
<accession>A0A9W9DI51</accession>
<reference evidence="2" key="2">
    <citation type="journal article" date="2023" name="Proc. Natl. Acad. Sci. U.S.A.">
        <title>A global phylogenomic analysis of the shiitake genus Lentinula.</title>
        <authorList>
            <person name="Sierra-Patev S."/>
            <person name="Min B."/>
            <person name="Naranjo-Ortiz M."/>
            <person name="Looney B."/>
            <person name="Konkel Z."/>
            <person name="Slot J.C."/>
            <person name="Sakamoto Y."/>
            <person name="Steenwyk J.L."/>
            <person name="Rokas A."/>
            <person name="Carro J."/>
            <person name="Camarero S."/>
            <person name="Ferreira P."/>
            <person name="Molpeceres G."/>
            <person name="Ruiz-Duenas F.J."/>
            <person name="Serrano A."/>
            <person name="Henrissat B."/>
            <person name="Drula E."/>
            <person name="Hughes K.W."/>
            <person name="Mata J.L."/>
            <person name="Ishikawa N.K."/>
            <person name="Vargas-Isla R."/>
            <person name="Ushijima S."/>
            <person name="Smith C.A."/>
            <person name="Donoghue J."/>
            <person name="Ahrendt S."/>
            <person name="Andreopoulos W."/>
            <person name="He G."/>
            <person name="LaButti K."/>
            <person name="Lipzen A."/>
            <person name="Ng V."/>
            <person name="Riley R."/>
            <person name="Sandor L."/>
            <person name="Barry K."/>
            <person name="Martinez A.T."/>
            <person name="Xiao Y."/>
            <person name="Gibbons J.G."/>
            <person name="Terashima K."/>
            <person name="Grigoriev I.V."/>
            <person name="Hibbett D."/>
        </authorList>
    </citation>
    <scope>NUCLEOTIDE SEQUENCE</scope>
    <source>
        <strain evidence="2">Sp2 HRB7682 ss15</strain>
    </source>
</reference>
<comment type="caution">
    <text evidence="2">The sequence shown here is derived from an EMBL/GenBank/DDBJ whole genome shotgun (WGS) entry which is preliminary data.</text>
</comment>
<sequence length="195" mass="21326">MKGDSNGPEFSYLDTYGVFTSGRSYGRAFDPYGDGDNLRANFASVSQRAQKAESDAEAAFLKHLASADTSKGPVTEEIIKFHLVPDMKTRFHKFVKGYGCTATSRKLTREEQDKINKTRKSLMLFTSVTVTLESQKAYLDKQAAKKGGPSTNAASASTSKVSQPLSTKPRNTLKRSANQALEDAGPFKPTRRTKG</sequence>